<dbReference type="SUPFAM" id="SSF55298">
    <property type="entry name" value="YjgF-like"/>
    <property type="match status" value="1"/>
</dbReference>
<dbReference type="InterPro" id="IPR006175">
    <property type="entry name" value="YjgF/YER057c/UK114"/>
</dbReference>
<organism evidence="1 2">
    <name type="scientific">Yoonia phaeophyticola</name>
    <dbReference type="NCBI Taxonomy" id="3137369"/>
    <lineage>
        <taxon>Bacteria</taxon>
        <taxon>Pseudomonadati</taxon>
        <taxon>Pseudomonadota</taxon>
        <taxon>Alphaproteobacteria</taxon>
        <taxon>Rhodobacterales</taxon>
        <taxon>Paracoccaceae</taxon>
        <taxon>Yoonia</taxon>
    </lineage>
</organism>
<dbReference type="EMBL" id="CP150951">
    <property type="protein sequence ID" value="WZC48688.1"/>
    <property type="molecule type" value="Genomic_DNA"/>
</dbReference>
<reference evidence="2" key="1">
    <citation type="submission" date="2024-04" db="EMBL/GenBank/DDBJ databases">
        <title>Phylogenomic analyses of a clade within the roseobacter group suggest taxonomic reassignments of species of the genera Aestuariivita, Citreicella, Loktanella, Nautella, Pelagibaca, Ruegeria, Thalassobius, Thiobacimonas and Tropicibacter, and the proposal o.</title>
        <authorList>
            <person name="Jeon C.O."/>
        </authorList>
    </citation>
    <scope>NUCLEOTIDE SEQUENCE [LARGE SCALE GENOMIC DNA]</scope>
    <source>
        <strain evidence="2">BS5-3</strain>
    </source>
</reference>
<dbReference type="Proteomes" id="UP001440612">
    <property type="component" value="Chromosome"/>
</dbReference>
<keyword evidence="1" id="KW-0378">Hydrolase</keyword>
<dbReference type="Gene3D" id="3.30.1330.40">
    <property type="entry name" value="RutC-like"/>
    <property type="match status" value="1"/>
</dbReference>
<accession>A0ABZ2V2F8</accession>
<dbReference type="InterPro" id="IPR035959">
    <property type="entry name" value="RutC-like_sf"/>
</dbReference>
<sequence length="130" mass="13766">MMIKSLTPQGMAPPFARYAHGVCADGIVLTSGQLALNIDGTVPKGAEAQAKLIFANIDLILTEAGASKAGTLRINAFVTDRAHMAGYMAARDAWLADVPHLPASTLMIVSGFTRPEFLVEIEVMAQTRPA</sequence>
<dbReference type="EC" id="3.5.-.-" evidence="1"/>
<evidence type="ECO:0000313" key="1">
    <source>
        <dbReference type="EMBL" id="WZC48688.1"/>
    </source>
</evidence>
<dbReference type="GO" id="GO:0016787">
    <property type="term" value="F:hydrolase activity"/>
    <property type="evidence" value="ECO:0007669"/>
    <property type="project" value="UniProtKB-KW"/>
</dbReference>
<keyword evidence="2" id="KW-1185">Reference proteome</keyword>
<gene>
    <name evidence="1" type="ORF">AABB29_17900</name>
</gene>
<proteinExistence type="predicted"/>
<dbReference type="PANTHER" id="PTHR43857:SF1">
    <property type="entry name" value="YJGH FAMILY PROTEIN"/>
    <property type="match status" value="1"/>
</dbReference>
<dbReference type="CDD" id="cd00448">
    <property type="entry name" value="YjgF_YER057c_UK114_family"/>
    <property type="match status" value="1"/>
</dbReference>
<evidence type="ECO:0000313" key="2">
    <source>
        <dbReference type="Proteomes" id="UP001440612"/>
    </source>
</evidence>
<protein>
    <submittedName>
        <fullName evidence="1">RidA family protein</fullName>
        <ecNumber evidence="1">3.5.-.-</ecNumber>
    </submittedName>
</protein>
<dbReference type="PANTHER" id="PTHR43857">
    <property type="entry name" value="BLR7761 PROTEIN"/>
    <property type="match status" value="1"/>
</dbReference>
<dbReference type="Pfam" id="PF01042">
    <property type="entry name" value="Ribonuc_L-PSP"/>
    <property type="match status" value="1"/>
</dbReference>
<dbReference type="RefSeq" id="WP_341366801.1">
    <property type="nucleotide sequence ID" value="NZ_CP150951.2"/>
</dbReference>
<name>A0ABZ2V2F8_9RHOB</name>